<evidence type="ECO:0000256" key="10">
    <source>
        <dbReference type="PROSITE-ProRule" id="PRU00555"/>
    </source>
</evidence>
<keyword evidence="9 10" id="KW-0443">Lipid metabolism</keyword>
<dbReference type="Pfam" id="PF18695">
    <property type="entry name" value="cPLA2_C2"/>
    <property type="match status" value="1"/>
</dbReference>
<dbReference type="Gene3D" id="3.40.1090.10">
    <property type="entry name" value="Cytosolic phospholipase A2 catalytic domain"/>
    <property type="match status" value="1"/>
</dbReference>
<evidence type="ECO:0000256" key="3">
    <source>
        <dbReference type="ARBA" id="ARBA00013278"/>
    </source>
</evidence>
<dbReference type="InterPro" id="IPR000008">
    <property type="entry name" value="C2_dom"/>
</dbReference>
<keyword evidence="15" id="KW-1185">Reference proteome</keyword>
<dbReference type="SUPFAM" id="SSF49562">
    <property type="entry name" value="C2 domain (Calcium/lipid-binding domain, CaLB)"/>
    <property type="match status" value="1"/>
</dbReference>
<evidence type="ECO:0000256" key="9">
    <source>
        <dbReference type="ARBA" id="ARBA00023098"/>
    </source>
</evidence>
<dbReference type="GO" id="GO:0016020">
    <property type="term" value="C:membrane"/>
    <property type="evidence" value="ECO:0007669"/>
    <property type="project" value="UniProtKB-SubCell"/>
</dbReference>
<keyword evidence="6 10" id="KW-0378">Hydrolase</keyword>
<comment type="subcellular location">
    <subcellularLocation>
        <location evidence="2">Cytoplasm</location>
        <location evidence="2">Cytosol</location>
    </subcellularLocation>
    <subcellularLocation>
        <location evidence="1">Membrane</location>
        <topology evidence="1">Peripheral membrane protein</topology>
    </subcellularLocation>
</comment>
<feature type="domain" description="PLA2c" evidence="14">
    <location>
        <begin position="322"/>
        <end position="864"/>
    </location>
</feature>
<dbReference type="InterPro" id="IPR002642">
    <property type="entry name" value="LysoPLipase_cat_dom"/>
</dbReference>
<dbReference type="GO" id="GO:0005829">
    <property type="term" value="C:cytosol"/>
    <property type="evidence" value="ECO:0007669"/>
    <property type="project" value="UniProtKB-SubCell"/>
</dbReference>
<evidence type="ECO:0000256" key="6">
    <source>
        <dbReference type="ARBA" id="ARBA00022801"/>
    </source>
</evidence>
<sequence length="864" mass="97156">MFRYLLSRRALPAMTSAAFVADSETRNRRDSAKGGRRAPSTQQQPQPSPTSSELAKEYYPYRKLSVRVIKAVNIHGNDIFSKPDCYVQLNLPTASAKPVSTKIINNSSNPQWDETFFFQVHTALTNVLELTVYDADMMKDDIISKLLVDVESLEVGEKIHKNYILDEKDKTSLEVELKLEESDSPDCPVYTNGILSIRPCLELIVALQHVEEKGKQECEEKMQYLSVSVPPSYERERLTPCWSPLVTVLDENLTFHVDSGFQSAKLNVGLYKDHNISEQFPEKSVLGTRSVPLTYKNLIENVGVQVPLGKDEETEVDLTLKYKSRGVPALRLGFDLSDGEKEFLQKRMKVMPGAFQKFLNLKVTPQEKDVPVVAVLGSGGGLRATISLLGCLLALEEQGLLDCITYMNGVSGSTWCISNLYQQPLWGKGETSGIAQEIQELKACTIAPKYGAFSPETLLKFRNAMTDKKEDNQFVSLTDLWGLVLQWIFGKQEKLVRLSDQQKVVSTGQVPYPIYSAINVKSTVSTDDFAEWVEFTPHEVGMPKYGGFVRTADFGSEFYMGNLVRRHAELPLHYLQGLWGSAFAASLDRIYLDATGSSLKLLKSFKTKISALDDKAQGHLATKVVTPVSWLSSALGNIFSKHRAGQNFNFLSGCFLSRNYPTSSQFLTKDVANFDSQPNQLTPLENNIFLVDAGLKLNSAFPLVMRPQRNVDVIISFDFSWQTPFTTLTLTSKYCQEHGIPFPKIDIPSCNLDDLHECYIFSDESDPRAPIVLHFPLINNSFRKFKTPGNPRVTQEECSFGDFDVYMSNSPYRTFNFTYSELEFDRLIALNHYNVVNNLPAIRQALQSALKRTKRRALPANSEI</sequence>
<dbReference type="CTD" id="255189"/>
<dbReference type="Pfam" id="PF01735">
    <property type="entry name" value="PLA2_B"/>
    <property type="match status" value="1"/>
</dbReference>
<dbReference type="SMART" id="SM00239">
    <property type="entry name" value="C2"/>
    <property type="match status" value="1"/>
</dbReference>
<proteinExistence type="predicted"/>
<evidence type="ECO:0000256" key="1">
    <source>
        <dbReference type="ARBA" id="ARBA00004170"/>
    </source>
</evidence>
<comment type="domain">
    <text evidence="11">The N-terminal C2 domain associates with lipid membranes upon calcium binding.</text>
</comment>
<dbReference type="Gene3D" id="2.60.40.150">
    <property type="entry name" value="C2 domain"/>
    <property type="match status" value="1"/>
</dbReference>
<accession>A0AAJ7SYN6</accession>
<dbReference type="InterPro" id="IPR016035">
    <property type="entry name" value="Acyl_Trfase/lysoPLipase"/>
</dbReference>
<dbReference type="GO" id="GO:0005544">
    <property type="term" value="F:calcium-dependent phospholipid binding"/>
    <property type="evidence" value="ECO:0007669"/>
    <property type="project" value="TreeGrafter"/>
</dbReference>
<evidence type="ECO:0000256" key="2">
    <source>
        <dbReference type="ARBA" id="ARBA00004514"/>
    </source>
</evidence>
<feature type="domain" description="C2" evidence="13">
    <location>
        <begin position="41"/>
        <end position="163"/>
    </location>
</feature>
<dbReference type="GO" id="GO:0046475">
    <property type="term" value="P:glycerophospholipid catabolic process"/>
    <property type="evidence" value="ECO:0007669"/>
    <property type="project" value="TreeGrafter"/>
</dbReference>
<protein>
    <recommendedName>
        <fullName evidence="3 11">Phospholipase A2</fullName>
        <ecNumber evidence="3 11">3.1.1.4</ecNumber>
    </recommendedName>
</protein>
<evidence type="ECO:0000256" key="11">
    <source>
        <dbReference type="RuleBase" id="RU362102"/>
    </source>
</evidence>
<evidence type="ECO:0000313" key="15">
    <source>
        <dbReference type="Proteomes" id="UP001318040"/>
    </source>
</evidence>
<dbReference type="PROSITE" id="PS50004">
    <property type="entry name" value="C2"/>
    <property type="match status" value="1"/>
</dbReference>
<feature type="region of interest" description="Disordered" evidence="12">
    <location>
        <begin position="21"/>
        <end position="54"/>
    </location>
</feature>
<dbReference type="PANTHER" id="PTHR10728:SF32">
    <property type="entry name" value="CYTOSOLIC PHOSPHOLIPASE A2 BETA"/>
    <property type="match status" value="1"/>
</dbReference>
<feature type="compositionally biased region" description="Low complexity" evidence="12">
    <location>
        <begin position="39"/>
        <end position="52"/>
    </location>
</feature>
<evidence type="ECO:0000259" key="14">
    <source>
        <dbReference type="PROSITE" id="PS51210"/>
    </source>
</evidence>
<keyword evidence="4 11" id="KW-0963">Cytoplasm</keyword>
<evidence type="ECO:0000313" key="16">
    <source>
        <dbReference type="RefSeq" id="XP_032808078.1"/>
    </source>
</evidence>
<dbReference type="EC" id="3.1.1.4" evidence="3 11"/>
<dbReference type="GeneID" id="116941294"/>
<dbReference type="KEGG" id="pmrn:116941294"/>
<keyword evidence="8 10" id="KW-0442">Lipid degradation</keyword>
<evidence type="ECO:0000256" key="12">
    <source>
        <dbReference type="SAM" id="MobiDB-lite"/>
    </source>
</evidence>
<dbReference type="RefSeq" id="XP_032808078.1">
    <property type="nucleotide sequence ID" value="XM_032952187.1"/>
</dbReference>
<gene>
    <name evidence="16" type="primary">PLA2G4F</name>
</gene>
<name>A0AAJ7SYN6_PETMA</name>
<keyword evidence="7 11" id="KW-0106">Calcium</keyword>
<evidence type="ECO:0000256" key="7">
    <source>
        <dbReference type="ARBA" id="ARBA00022837"/>
    </source>
</evidence>
<keyword evidence="5 11" id="KW-0479">Metal-binding</keyword>
<dbReference type="FunFam" id="2.60.40.150:FF:000030">
    <property type="entry name" value="Phospholipase A2"/>
    <property type="match status" value="1"/>
</dbReference>
<organism evidence="15 16">
    <name type="scientific">Petromyzon marinus</name>
    <name type="common">Sea lamprey</name>
    <dbReference type="NCBI Taxonomy" id="7757"/>
    <lineage>
        <taxon>Eukaryota</taxon>
        <taxon>Metazoa</taxon>
        <taxon>Chordata</taxon>
        <taxon>Craniata</taxon>
        <taxon>Vertebrata</taxon>
        <taxon>Cyclostomata</taxon>
        <taxon>Hyperoartia</taxon>
        <taxon>Petromyzontiformes</taxon>
        <taxon>Petromyzontidae</taxon>
        <taxon>Petromyzon</taxon>
    </lineage>
</organism>
<evidence type="ECO:0000256" key="4">
    <source>
        <dbReference type="ARBA" id="ARBA00022490"/>
    </source>
</evidence>
<reference evidence="16" key="1">
    <citation type="submission" date="2025-08" db="UniProtKB">
        <authorList>
            <consortium name="RefSeq"/>
        </authorList>
    </citation>
    <scope>IDENTIFICATION</scope>
    <source>
        <tissue evidence="16">Sperm</tissue>
    </source>
</reference>
<evidence type="ECO:0000256" key="8">
    <source>
        <dbReference type="ARBA" id="ARBA00022963"/>
    </source>
</evidence>
<comment type="catalytic activity">
    <reaction evidence="11">
        <text>a 1,2-diacyl-sn-glycero-3-phosphocholine + H2O = a 1-acyl-sn-glycero-3-phosphocholine + a fatty acid + H(+)</text>
        <dbReference type="Rhea" id="RHEA:15801"/>
        <dbReference type="ChEBI" id="CHEBI:15377"/>
        <dbReference type="ChEBI" id="CHEBI:15378"/>
        <dbReference type="ChEBI" id="CHEBI:28868"/>
        <dbReference type="ChEBI" id="CHEBI:57643"/>
        <dbReference type="ChEBI" id="CHEBI:58168"/>
        <dbReference type="EC" id="3.1.1.4"/>
    </reaction>
</comment>
<dbReference type="SUPFAM" id="SSF52151">
    <property type="entry name" value="FabD/lysophospholipase-like"/>
    <property type="match status" value="1"/>
</dbReference>
<evidence type="ECO:0000259" key="13">
    <source>
        <dbReference type="PROSITE" id="PS50004"/>
    </source>
</evidence>
<feature type="compositionally biased region" description="Basic and acidic residues" evidence="12">
    <location>
        <begin position="23"/>
        <end position="33"/>
    </location>
</feature>
<dbReference type="Pfam" id="PF00168">
    <property type="entry name" value="C2"/>
    <property type="match status" value="1"/>
</dbReference>
<dbReference type="PROSITE" id="PS51210">
    <property type="entry name" value="PLA2C"/>
    <property type="match status" value="1"/>
</dbReference>
<evidence type="ECO:0000256" key="5">
    <source>
        <dbReference type="ARBA" id="ARBA00022723"/>
    </source>
</evidence>
<dbReference type="PANTHER" id="PTHR10728">
    <property type="entry name" value="CYTOSOLIC PHOSPHOLIPASE A2"/>
    <property type="match status" value="1"/>
</dbReference>
<dbReference type="AlphaFoldDB" id="A0AAJ7SYN6"/>
<dbReference type="GO" id="GO:0047498">
    <property type="term" value="F:calcium-dependent phospholipase A2 activity"/>
    <property type="evidence" value="ECO:0007669"/>
    <property type="project" value="TreeGrafter"/>
</dbReference>
<dbReference type="InterPro" id="IPR035892">
    <property type="entry name" value="C2_domain_sf"/>
</dbReference>
<dbReference type="GO" id="GO:0005509">
    <property type="term" value="F:calcium ion binding"/>
    <property type="evidence" value="ECO:0007669"/>
    <property type="project" value="TreeGrafter"/>
</dbReference>
<dbReference type="InterPro" id="IPR040723">
    <property type="entry name" value="cPLA2_C2"/>
</dbReference>
<dbReference type="SMART" id="SM00022">
    <property type="entry name" value="PLAc"/>
    <property type="match status" value="1"/>
</dbReference>
<dbReference type="Proteomes" id="UP001318040">
    <property type="component" value="Chromosome 11"/>
</dbReference>